<comment type="caution">
    <text evidence="3">The sequence shown here is derived from an EMBL/GenBank/DDBJ whole genome shotgun (WGS) entry which is preliminary data.</text>
</comment>
<feature type="coiled-coil region" evidence="1">
    <location>
        <begin position="58"/>
        <end position="110"/>
    </location>
</feature>
<proteinExistence type="predicted"/>
<sequence>MRPKATVSAGTQVHTTSLATGKADPKVALTTVRKIAKLGEQAFIPGVAAVASIEHGALLKARDDLKAIRNEIEALRTSHQASIEQLQLRIKEVETQVSAAESTTSQLQIQSQNSTLENELKVRIYELEVEVLETREAIEVHADHHEKELAKSNLSHSKAVTDLELRHREELKKAELTYQEAVKQWEADKRTIEGNYAASLESALNAAREEAAESRKQALAALEESNRKAIDDLNEKISKVLTEANEAHERSAALAAQDIERLQSELAGQEDKYAAQVRQVKVEQDKLVKDAYHRAKDEADARYSKELDDMKTTTQLT</sequence>
<evidence type="ECO:0000313" key="4">
    <source>
        <dbReference type="Proteomes" id="UP000663850"/>
    </source>
</evidence>
<accession>A0A8H2X4N7</accession>
<dbReference type="AlphaFoldDB" id="A0A8H2X4N7"/>
<dbReference type="Proteomes" id="UP000663850">
    <property type="component" value="Unassembled WGS sequence"/>
</dbReference>
<evidence type="ECO:0000256" key="1">
    <source>
        <dbReference type="SAM" id="Coils"/>
    </source>
</evidence>
<evidence type="ECO:0000256" key="2">
    <source>
        <dbReference type="SAM" id="MobiDB-lite"/>
    </source>
</evidence>
<feature type="region of interest" description="Disordered" evidence="2">
    <location>
        <begin position="298"/>
        <end position="317"/>
    </location>
</feature>
<protein>
    <submittedName>
        <fullName evidence="3">Uncharacterized protein</fullName>
    </submittedName>
</protein>
<gene>
    <name evidence="3" type="ORF">RDB_LOCUS6503</name>
</gene>
<organism evidence="3 4">
    <name type="scientific">Rhizoctonia solani</name>
    <dbReference type="NCBI Taxonomy" id="456999"/>
    <lineage>
        <taxon>Eukaryota</taxon>
        <taxon>Fungi</taxon>
        <taxon>Dikarya</taxon>
        <taxon>Basidiomycota</taxon>
        <taxon>Agaricomycotina</taxon>
        <taxon>Agaricomycetes</taxon>
        <taxon>Cantharellales</taxon>
        <taxon>Ceratobasidiaceae</taxon>
        <taxon>Rhizoctonia</taxon>
    </lineage>
</organism>
<feature type="compositionally biased region" description="Basic and acidic residues" evidence="2">
    <location>
        <begin position="298"/>
        <end position="311"/>
    </location>
</feature>
<keyword evidence="1" id="KW-0175">Coiled coil</keyword>
<evidence type="ECO:0000313" key="3">
    <source>
        <dbReference type="EMBL" id="CAE6417118.1"/>
    </source>
</evidence>
<name>A0A8H2X4N7_9AGAM</name>
<feature type="coiled-coil region" evidence="1">
    <location>
        <begin position="168"/>
        <end position="279"/>
    </location>
</feature>
<reference evidence="3" key="1">
    <citation type="submission" date="2021-01" db="EMBL/GenBank/DDBJ databases">
        <authorList>
            <person name="Kaushik A."/>
        </authorList>
    </citation>
    <scope>NUCLEOTIDE SEQUENCE</scope>
    <source>
        <strain evidence="3">Type strain: AG8-Rh-89/</strain>
    </source>
</reference>
<dbReference type="EMBL" id="CAJMWZ010000351">
    <property type="protein sequence ID" value="CAE6417118.1"/>
    <property type="molecule type" value="Genomic_DNA"/>
</dbReference>